<dbReference type="Pfam" id="PF08548">
    <property type="entry name" value="Peptidase_M10_C"/>
    <property type="match status" value="1"/>
</dbReference>
<evidence type="ECO:0000256" key="2">
    <source>
        <dbReference type="ARBA" id="ARBA00004613"/>
    </source>
</evidence>
<feature type="active site" description="Charge relay system" evidence="11 12">
    <location>
        <position position="623"/>
    </location>
</feature>
<evidence type="ECO:0000256" key="11">
    <source>
        <dbReference type="PIRSR" id="PIRSR615500-1"/>
    </source>
</evidence>
<accession>A0A1I1N0X7</accession>
<dbReference type="InterPro" id="IPR001343">
    <property type="entry name" value="Hemolysn_Ca-bd"/>
</dbReference>
<dbReference type="Pfam" id="PF00353">
    <property type="entry name" value="HemolysinCabind"/>
    <property type="match status" value="1"/>
</dbReference>
<dbReference type="Pfam" id="PF01483">
    <property type="entry name" value="P_proprotein"/>
    <property type="match status" value="1"/>
</dbReference>
<dbReference type="PRINTS" id="PR00723">
    <property type="entry name" value="SUBTILISIN"/>
</dbReference>
<evidence type="ECO:0000256" key="4">
    <source>
        <dbReference type="ARBA" id="ARBA00022525"/>
    </source>
</evidence>
<dbReference type="Proteomes" id="UP000198728">
    <property type="component" value="Unassembled WGS sequence"/>
</dbReference>
<evidence type="ECO:0000313" key="15">
    <source>
        <dbReference type="Proteomes" id="UP000198728"/>
    </source>
</evidence>
<evidence type="ECO:0000256" key="1">
    <source>
        <dbReference type="ARBA" id="ARBA00001913"/>
    </source>
</evidence>
<dbReference type="CDD" id="cd04059">
    <property type="entry name" value="Peptidases_S8_Protein_convertases_Kexins_Furin-like"/>
    <property type="match status" value="1"/>
</dbReference>
<dbReference type="PROSITE" id="PS51829">
    <property type="entry name" value="P_HOMO_B"/>
    <property type="match status" value="1"/>
</dbReference>
<evidence type="ECO:0000256" key="8">
    <source>
        <dbReference type="ARBA" id="ARBA00022801"/>
    </source>
</evidence>
<dbReference type="GO" id="GO:0005615">
    <property type="term" value="C:extracellular space"/>
    <property type="evidence" value="ECO:0007669"/>
    <property type="project" value="InterPro"/>
</dbReference>
<dbReference type="SUPFAM" id="SSF49785">
    <property type="entry name" value="Galactose-binding domain-like"/>
    <property type="match status" value="1"/>
</dbReference>
<dbReference type="InterPro" id="IPR013858">
    <property type="entry name" value="Peptidase_M10B_C"/>
</dbReference>
<dbReference type="PROSITE" id="PS51892">
    <property type="entry name" value="SUBTILASE"/>
    <property type="match status" value="1"/>
</dbReference>
<dbReference type="PRINTS" id="PR00313">
    <property type="entry name" value="CABNDNGRPT"/>
</dbReference>
<dbReference type="InterPro" id="IPR022398">
    <property type="entry name" value="Peptidase_S8_His-AS"/>
</dbReference>
<dbReference type="Gene3D" id="2.150.10.10">
    <property type="entry name" value="Serralysin-like metalloprotease, C-terminal"/>
    <property type="match status" value="1"/>
</dbReference>
<keyword evidence="9 12" id="KW-0720">Serine protease</keyword>
<dbReference type="RefSeq" id="WP_093361721.1">
    <property type="nucleotide sequence ID" value="NZ_FOLG01000010.1"/>
</dbReference>
<keyword evidence="7" id="KW-0677">Repeat</keyword>
<dbReference type="SUPFAM" id="SSF51120">
    <property type="entry name" value="beta-Roll"/>
    <property type="match status" value="1"/>
</dbReference>
<comment type="cofactor">
    <cofactor evidence="1">
        <name>Ca(2+)</name>
        <dbReference type="ChEBI" id="CHEBI:29108"/>
    </cofactor>
</comment>
<dbReference type="InterPro" id="IPR036852">
    <property type="entry name" value="Peptidase_S8/S53_dom_sf"/>
</dbReference>
<dbReference type="GO" id="GO:0016020">
    <property type="term" value="C:membrane"/>
    <property type="evidence" value="ECO:0007669"/>
    <property type="project" value="TreeGrafter"/>
</dbReference>
<dbReference type="InterPro" id="IPR002884">
    <property type="entry name" value="P_dom"/>
</dbReference>
<feature type="active site" description="Charge relay system" evidence="11 12">
    <location>
        <position position="584"/>
    </location>
</feature>
<dbReference type="PROSITE" id="PS00138">
    <property type="entry name" value="SUBTILASE_SER"/>
    <property type="match status" value="1"/>
</dbReference>
<dbReference type="InterPro" id="IPR011049">
    <property type="entry name" value="Serralysin-like_metalloprot_C"/>
</dbReference>
<dbReference type="Gene3D" id="2.60.120.260">
    <property type="entry name" value="Galactose-binding domain-like"/>
    <property type="match status" value="1"/>
</dbReference>
<dbReference type="SUPFAM" id="SSF52743">
    <property type="entry name" value="Subtilisin-like"/>
    <property type="match status" value="1"/>
</dbReference>
<protein>
    <submittedName>
        <fullName evidence="14">Ig-like domain (Group 3)</fullName>
    </submittedName>
</protein>
<dbReference type="InterPro" id="IPR000209">
    <property type="entry name" value="Peptidase_S8/S53_dom"/>
</dbReference>
<dbReference type="GO" id="GO:0005509">
    <property type="term" value="F:calcium ion binding"/>
    <property type="evidence" value="ECO:0007669"/>
    <property type="project" value="InterPro"/>
</dbReference>
<reference evidence="14 15" key="1">
    <citation type="submission" date="2016-10" db="EMBL/GenBank/DDBJ databases">
        <authorList>
            <person name="de Groot N.N."/>
        </authorList>
    </citation>
    <scope>NUCLEOTIDE SEQUENCE [LARGE SCALE GENOMIC DNA]</scope>
    <source>
        <strain evidence="14 15">DSM 19548</strain>
    </source>
</reference>
<dbReference type="STRING" id="441112.SAMN04488094_110150"/>
<evidence type="ECO:0000256" key="7">
    <source>
        <dbReference type="ARBA" id="ARBA00022737"/>
    </source>
</evidence>
<evidence type="ECO:0000256" key="10">
    <source>
        <dbReference type="ARBA" id="ARBA00022837"/>
    </source>
</evidence>
<sequence>MPKPSGGNGSGGGKNGGSSPVFEVLGLTATEDGLYGTGQNGALVTVTVTDPATGQTWTGQTSTWYEENGVWYWVIDSNSLTNPDDSSDFFSDEAGDFTVVASYEEINQRNGRTKTISTEIYDLSIAGEDTTAPTASAPVLLASTDSGVEGDGVTNVDLASFRIDLDPTVEVGDQIDLLINGTANVSSTITQDDIDQGFIILTSTNSGLDEGTNDVQARLSDAAGNSSVTASINLTLDTTPPDAVIEAVLTDDVLPDADGLVADATPTLTGSAEAGATVELYDASGSLLGQTVASDGTWSIETPLLADGTHDLHVVVTDVAGNSTTSSDFTVTIDSSVAVATLDGISDDTGTSGDNITSDSSPSLYGTAEVGATVVVYPVVGGAPDLAAGVTASVAADGSWTFAPGTLTDGTYTYRAKVTDAAGNTAWTTDLTLVVDTTVQAAVLTEVRVDDGGSPDSLAISSGSTTTDTSPLLIGSAERNARVDIYVDGVLAAQTFADDGGLWSANLSGLSAASHDITLQTVDVAGNVAGDPAGPTEFTLLVEAPPQPEFDPLYGEQWNLTMLGGLEDVWQDYTGFGVTVAIYDDGIAYDHVDLDDNYDASLHLTWSGSELDPLPSNADEGVHGTAVAGVIAGERNGQGTIGIAYDATIVGVNIFSGPANINDADTSGFEYAIAQMGNFDVVNHSWGGAPVYLNDTSPAILTFVQAAEDATTFGREGLGTIILKAAGNWADSSQGDFADTTRYTITVGAYDSDGDVSWYSSRGANILVSAPSSGNTIVDADGNLTADSNLRIPTTDRDGDFGYGPDSWSSAFDTSGFGGTSAATPTVSGVVALMLEANPDLGWRDVQNILAQSAIWTGSEVGVQNHDAELVPVDLDTDGVRETTGFDQIEYFAGVWNGADTWNGGGMHFSEDYGYGAVSALAAVRMSEVWSMFGDAQTSANEASYGTGVMAPDLSVSGDGDIASWSFDYSGPAMDLEYVDIYVNLSTALMQEVMLQITSPDGTTTTLLDLPINDYTPAYDFLGLTLLTVNVTWTFGANAFRGEDPNGTWTVTLQEKDATFDVDNYGTEFDGNSIVELGMDFHGLATGLENDVYTYTDEMLSMGLNTDPSRVSLTDTGGVDWLNLAAMTVDASVDLTSGVTADTGNGFVQIASFEAGTVIENAVTGDGNDVLVGNGADNRLAGMRGDDEISGGNGSDELYGHFGNDIVSGGSGADMFYFEAGHGDDVILDFDQSEFDVVSLSGFSETSFADLSFSLSGSDQVLSFSTGDSLTFSNGSELLLTASDFLFESQFVA</sequence>
<dbReference type="Pfam" id="PF19077">
    <property type="entry name" value="Big_13"/>
    <property type="match status" value="2"/>
</dbReference>
<dbReference type="GO" id="GO:0005737">
    <property type="term" value="C:cytoplasm"/>
    <property type="evidence" value="ECO:0007669"/>
    <property type="project" value="UniProtKB-ARBA"/>
</dbReference>
<keyword evidence="4" id="KW-0964">Secreted</keyword>
<dbReference type="InterPro" id="IPR013783">
    <property type="entry name" value="Ig-like_fold"/>
</dbReference>
<dbReference type="InterPro" id="IPR034182">
    <property type="entry name" value="Kexin/furin"/>
</dbReference>
<comment type="similarity">
    <text evidence="3">Belongs to the peptidase S8 family. Furin subfamily.</text>
</comment>
<evidence type="ECO:0000256" key="6">
    <source>
        <dbReference type="ARBA" id="ARBA00022729"/>
    </source>
</evidence>
<dbReference type="NCBIfam" id="NF033510">
    <property type="entry name" value="Ca_tandemer"/>
    <property type="match status" value="2"/>
</dbReference>
<comment type="subcellular location">
    <subcellularLocation>
        <location evidence="2">Secreted</location>
    </subcellularLocation>
</comment>
<dbReference type="InterPro" id="IPR044016">
    <property type="entry name" value="Big_13"/>
</dbReference>
<keyword evidence="6" id="KW-0732">Signal</keyword>
<dbReference type="Gene3D" id="2.60.40.10">
    <property type="entry name" value="Immunoglobulins"/>
    <property type="match status" value="4"/>
</dbReference>
<feature type="active site" description="Charge relay system" evidence="11 12">
    <location>
        <position position="821"/>
    </location>
</feature>
<keyword evidence="15" id="KW-1185">Reference proteome</keyword>
<dbReference type="Pfam" id="PF00082">
    <property type="entry name" value="Peptidase_S8"/>
    <property type="match status" value="1"/>
</dbReference>
<dbReference type="PROSITE" id="PS00137">
    <property type="entry name" value="SUBTILASE_HIS"/>
    <property type="match status" value="1"/>
</dbReference>
<evidence type="ECO:0000256" key="9">
    <source>
        <dbReference type="ARBA" id="ARBA00022825"/>
    </source>
</evidence>
<keyword evidence="5 12" id="KW-0645">Protease</keyword>
<dbReference type="GO" id="GO:0004252">
    <property type="term" value="F:serine-type endopeptidase activity"/>
    <property type="evidence" value="ECO:0007669"/>
    <property type="project" value="UniProtKB-UniRule"/>
</dbReference>
<evidence type="ECO:0000313" key="14">
    <source>
        <dbReference type="EMBL" id="SFC87470.1"/>
    </source>
</evidence>
<dbReference type="InterPro" id="IPR015500">
    <property type="entry name" value="Peptidase_S8_subtilisin-rel"/>
</dbReference>
<dbReference type="PANTHER" id="PTHR42884:SF14">
    <property type="entry name" value="NEUROENDOCRINE CONVERTASE 1"/>
    <property type="match status" value="1"/>
</dbReference>
<evidence type="ECO:0000256" key="3">
    <source>
        <dbReference type="ARBA" id="ARBA00005325"/>
    </source>
</evidence>
<name>A0A1I1N0X7_9RHOB</name>
<proteinExistence type="inferred from homology"/>
<dbReference type="OrthoDB" id="9795675at2"/>
<organism evidence="14 15">
    <name type="scientific">Tropicimonas isoalkanivorans</name>
    <dbReference type="NCBI Taxonomy" id="441112"/>
    <lineage>
        <taxon>Bacteria</taxon>
        <taxon>Pseudomonadati</taxon>
        <taxon>Pseudomonadota</taxon>
        <taxon>Alphaproteobacteria</taxon>
        <taxon>Rhodobacterales</taxon>
        <taxon>Roseobacteraceae</taxon>
        <taxon>Tropicimonas</taxon>
    </lineage>
</organism>
<dbReference type="EMBL" id="FOLG01000010">
    <property type="protein sequence ID" value="SFC87470.1"/>
    <property type="molecule type" value="Genomic_DNA"/>
</dbReference>
<dbReference type="GO" id="GO:0012505">
    <property type="term" value="C:endomembrane system"/>
    <property type="evidence" value="ECO:0007669"/>
    <property type="project" value="UniProtKB-ARBA"/>
</dbReference>
<evidence type="ECO:0000256" key="5">
    <source>
        <dbReference type="ARBA" id="ARBA00022670"/>
    </source>
</evidence>
<dbReference type="PANTHER" id="PTHR42884">
    <property type="entry name" value="PROPROTEIN CONVERTASE SUBTILISIN/KEXIN-RELATED"/>
    <property type="match status" value="1"/>
</dbReference>
<evidence type="ECO:0000259" key="13">
    <source>
        <dbReference type="PROSITE" id="PS51829"/>
    </source>
</evidence>
<dbReference type="InterPro" id="IPR008979">
    <property type="entry name" value="Galactose-bd-like_sf"/>
</dbReference>
<keyword evidence="8 12" id="KW-0378">Hydrolase</keyword>
<dbReference type="GO" id="GO:0016485">
    <property type="term" value="P:protein processing"/>
    <property type="evidence" value="ECO:0007669"/>
    <property type="project" value="TreeGrafter"/>
</dbReference>
<evidence type="ECO:0000256" key="12">
    <source>
        <dbReference type="PROSITE-ProRule" id="PRU01240"/>
    </source>
</evidence>
<dbReference type="InterPro" id="IPR023828">
    <property type="entry name" value="Peptidase_S8_Ser-AS"/>
</dbReference>
<feature type="domain" description="P/Homo B" evidence="13">
    <location>
        <begin position="939"/>
        <end position="1087"/>
    </location>
</feature>
<gene>
    <name evidence="14" type="ORF">SAMN04488094_110150</name>
</gene>
<keyword evidence="10" id="KW-0106">Calcium</keyword>
<dbReference type="Gene3D" id="3.40.50.200">
    <property type="entry name" value="Peptidase S8/S53 domain"/>
    <property type="match status" value="1"/>
</dbReference>